<gene>
    <name evidence="6" type="ORF">QVH07_06525</name>
</gene>
<keyword evidence="4" id="KW-0812">Transmembrane</keyword>
<comment type="caution">
    <text evidence="6">The sequence shown here is derived from an EMBL/GenBank/DDBJ whole genome shotgun (WGS) entry which is preliminary data.</text>
</comment>
<organism evidence="6 7">
    <name type="scientific">Algoriphagus sediminis</name>
    <dbReference type="NCBI Taxonomy" id="3057113"/>
    <lineage>
        <taxon>Bacteria</taxon>
        <taxon>Pseudomonadati</taxon>
        <taxon>Bacteroidota</taxon>
        <taxon>Cytophagia</taxon>
        <taxon>Cytophagales</taxon>
        <taxon>Cyclobacteriaceae</taxon>
        <taxon>Algoriphagus</taxon>
    </lineage>
</organism>
<dbReference type="Pfam" id="PF00488">
    <property type="entry name" value="MutS_V"/>
    <property type="match status" value="1"/>
</dbReference>
<evidence type="ECO:0000256" key="2">
    <source>
        <dbReference type="ARBA" id="ARBA00022840"/>
    </source>
</evidence>
<keyword evidence="7" id="KW-1185">Reference proteome</keyword>
<keyword evidence="4" id="KW-0472">Membrane</keyword>
<accession>A0ABT7YB91</accession>
<name>A0ABT7YB91_9BACT</name>
<feature type="domain" description="DNA mismatch repair proteins mutS family" evidence="5">
    <location>
        <begin position="408"/>
        <end position="586"/>
    </location>
</feature>
<dbReference type="Gene3D" id="3.40.50.300">
    <property type="entry name" value="P-loop containing nucleotide triphosphate hydrolases"/>
    <property type="match status" value="1"/>
</dbReference>
<feature type="transmembrane region" description="Helical" evidence="4">
    <location>
        <begin position="316"/>
        <end position="335"/>
    </location>
</feature>
<dbReference type="PANTHER" id="PTHR11361">
    <property type="entry name" value="DNA MISMATCH REPAIR PROTEIN MUTS FAMILY MEMBER"/>
    <property type="match status" value="1"/>
</dbReference>
<evidence type="ECO:0000259" key="5">
    <source>
        <dbReference type="SMART" id="SM00534"/>
    </source>
</evidence>
<keyword evidence="3" id="KW-0238">DNA-binding</keyword>
<keyword evidence="4" id="KW-1133">Transmembrane helix</keyword>
<sequence length="586" mass="67367">MPNFDFSSEGIDEKLKELKSKNASVSFLRILSFFGLIGFFILFLSENPLWGVPFAFVVWVFIRLINYYNRQKDQEAIYLSIKKMDSELVQRKARNLSEFSSGTEFLDKAHPFTNDLDLFGDHSLFQLLNETSSNRGRNLLAERLKSSFDSVKAEEWRQSVDELKENRSFLRSMISVGKAFYQQPKEIKWSDWLSREEKIKSWLWPAAIIGPLGGLVLLALIYASIIPASFLGLWILIGMIFLGVVFRPLKQAYENIPSRHELKTFRYWVNILEEQSFQSKLLQKSQSPFLASESKASEILRKLDGFGLWMQNRINLLYIPLNLLFWTDLWLYLSFEGWRKKNGKSLSNYPKALSEWEVWNSLGYFQSEIGFPGEFKDLKEGVEAKGINHPLLLPEKSIANNFEQNYSSQVILLTGANMSGKTTFMRTLGINMVLVNIGLRPFAEEFGFGPCQLYTSMRNTDNLGESVSSFYAELSRIKKLIDRSESGESMYFLLDEILKGTNTEDRIAGSEALIKQITNTKAMGIISTHDIELAELSKKEKSVKNHSFHSEVKDETIDFDYTLKEGPCPSFNAHKLMELMGIRFQN</sequence>
<dbReference type="SMART" id="SM00534">
    <property type="entry name" value="MUTSac"/>
    <property type="match status" value="1"/>
</dbReference>
<evidence type="ECO:0000256" key="4">
    <source>
        <dbReference type="SAM" id="Phobius"/>
    </source>
</evidence>
<keyword evidence="1" id="KW-0547">Nucleotide-binding</keyword>
<dbReference type="InterPro" id="IPR000432">
    <property type="entry name" value="DNA_mismatch_repair_MutS_C"/>
</dbReference>
<feature type="transmembrane region" description="Helical" evidence="4">
    <location>
        <begin position="50"/>
        <end position="68"/>
    </location>
</feature>
<dbReference type="RefSeq" id="WP_289999358.1">
    <property type="nucleotide sequence ID" value="NZ_JAUEPH010000003.1"/>
</dbReference>
<feature type="transmembrane region" description="Helical" evidence="4">
    <location>
        <begin position="202"/>
        <end position="225"/>
    </location>
</feature>
<evidence type="ECO:0000313" key="6">
    <source>
        <dbReference type="EMBL" id="MDN3203795.1"/>
    </source>
</evidence>
<feature type="transmembrane region" description="Helical" evidence="4">
    <location>
        <begin position="26"/>
        <end position="44"/>
    </location>
</feature>
<keyword evidence="2" id="KW-0067">ATP-binding</keyword>
<dbReference type="InterPro" id="IPR027417">
    <property type="entry name" value="P-loop_NTPase"/>
</dbReference>
<dbReference type="SUPFAM" id="SSF52540">
    <property type="entry name" value="P-loop containing nucleoside triphosphate hydrolases"/>
    <property type="match status" value="1"/>
</dbReference>
<proteinExistence type="predicted"/>
<evidence type="ECO:0000256" key="1">
    <source>
        <dbReference type="ARBA" id="ARBA00022741"/>
    </source>
</evidence>
<dbReference type="Proteomes" id="UP001171916">
    <property type="component" value="Unassembled WGS sequence"/>
</dbReference>
<protein>
    <submittedName>
        <fullName evidence="6">DNA mismatch repair protein</fullName>
    </submittedName>
</protein>
<dbReference type="EMBL" id="JAUEPH010000003">
    <property type="protein sequence ID" value="MDN3203795.1"/>
    <property type="molecule type" value="Genomic_DNA"/>
</dbReference>
<reference evidence="6" key="1">
    <citation type="submission" date="2023-06" db="EMBL/GenBank/DDBJ databases">
        <title>Robiginitalea aurantiacus sp. nov. and Algoriphagus sediminis sp. nov., isolated from coastal sediment.</title>
        <authorList>
            <person name="Zhou Z.Y."/>
            <person name="An J."/>
            <person name="Jia Y.W."/>
            <person name="Du Z.J."/>
        </authorList>
    </citation>
    <scope>NUCLEOTIDE SEQUENCE</scope>
    <source>
        <strain evidence="6">C2-7</strain>
    </source>
</reference>
<evidence type="ECO:0000256" key="3">
    <source>
        <dbReference type="ARBA" id="ARBA00023125"/>
    </source>
</evidence>
<dbReference type="PANTHER" id="PTHR11361:SF99">
    <property type="entry name" value="DNA MISMATCH REPAIR PROTEIN"/>
    <property type="match status" value="1"/>
</dbReference>
<dbReference type="InterPro" id="IPR045076">
    <property type="entry name" value="MutS"/>
</dbReference>
<evidence type="ECO:0000313" key="7">
    <source>
        <dbReference type="Proteomes" id="UP001171916"/>
    </source>
</evidence>
<feature type="transmembrane region" description="Helical" evidence="4">
    <location>
        <begin position="231"/>
        <end position="249"/>
    </location>
</feature>